<keyword evidence="2" id="KW-1185">Reference proteome</keyword>
<evidence type="ECO:0000313" key="2">
    <source>
        <dbReference type="Proteomes" id="UP001152561"/>
    </source>
</evidence>
<proteinExistence type="predicted"/>
<gene>
    <name evidence="1" type="ORF">K7X08_028781</name>
</gene>
<dbReference type="EMBL" id="JAJAGQ010000024">
    <property type="protein sequence ID" value="KAJ8526304.1"/>
    <property type="molecule type" value="Genomic_DNA"/>
</dbReference>
<name>A0A9Q1L320_9SOLA</name>
<evidence type="ECO:0000313" key="1">
    <source>
        <dbReference type="EMBL" id="KAJ8526304.1"/>
    </source>
</evidence>
<organism evidence="1 2">
    <name type="scientific">Anisodus acutangulus</name>
    <dbReference type="NCBI Taxonomy" id="402998"/>
    <lineage>
        <taxon>Eukaryota</taxon>
        <taxon>Viridiplantae</taxon>
        <taxon>Streptophyta</taxon>
        <taxon>Embryophyta</taxon>
        <taxon>Tracheophyta</taxon>
        <taxon>Spermatophyta</taxon>
        <taxon>Magnoliopsida</taxon>
        <taxon>eudicotyledons</taxon>
        <taxon>Gunneridae</taxon>
        <taxon>Pentapetalae</taxon>
        <taxon>asterids</taxon>
        <taxon>lamiids</taxon>
        <taxon>Solanales</taxon>
        <taxon>Solanaceae</taxon>
        <taxon>Solanoideae</taxon>
        <taxon>Hyoscyameae</taxon>
        <taxon>Anisodus</taxon>
    </lineage>
</organism>
<comment type="caution">
    <text evidence="1">The sequence shown here is derived from an EMBL/GenBank/DDBJ whole genome shotgun (WGS) entry which is preliminary data.</text>
</comment>
<dbReference type="AlphaFoldDB" id="A0A9Q1L320"/>
<dbReference type="Proteomes" id="UP001152561">
    <property type="component" value="Unassembled WGS sequence"/>
</dbReference>
<reference evidence="2" key="1">
    <citation type="journal article" date="2023" name="Proc. Natl. Acad. Sci. U.S.A.">
        <title>Genomic and structural basis for evolution of tropane alkaloid biosynthesis.</title>
        <authorList>
            <person name="Wanga Y.-J."/>
            <person name="Taina T."/>
            <person name="Yua J.-Y."/>
            <person name="Lia J."/>
            <person name="Xua B."/>
            <person name="Chenc J."/>
            <person name="D'Auriad J.C."/>
            <person name="Huanga J.-P."/>
            <person name="Huanga S.-X."/>
        </authorList>
    </citation>
    <scope>NUCLEOTIDE SEQUENCE [LARGE SCALE GENOMIC DNA]</scope>
    <source>
        <strain evidence="2">cv. KIB-2019</strain>
    </source>
</reference>
<sequence>MEPIKSGRLAKKVKPSAYINPSDTSISVHFHPLFVSHSFDPFWVFELCTRCVLAPARSISTLFGVHSFS</sequence>
<accession>A0A9Q1L320</accession>
<protein>
    <submittedName>
        <fullName evidence="1">Uncharacterized protein</fullName>
    </submittedName>
</protein>